<keyword evidence="2 3" id="KW-0732">Signal</keyword>
<dbReference type="PANTHER" id="PTHR35936:SF25">
    <property type="entry name" value="ABC TRANSPORTER SUBSTRATE-BINDING PROTEIN"/>
    <property type="match status" value="1"/>
</dbReference>
<protein>
    <submittedName>
        <fullName evidence="5">Amino acid ABC transporter substrate-binding protein, PAAT family</fullName>
    </submittedName>
</protein>
<dbReference type="RefSeq" id="WP_093392842.1">
    <property type="nucleotide sequence ID" value="NZ_LT629736.1"/>
</dbReference>
<dbReference type="Proteomes" id="UP000243207">
    <property type="component" value="Chromosome I"/>
</dbReference>
<dbReference type="InterPro" id="IPR001638">
    <property type="entry name" value="Solute-binding_3/MltF_N"/>
</dbReference>
<dbReference type="SUPFAM" id="SSF53850">
    <property type="entry name" value="Periplasmic binding protein-like II"/>
    <property type="match status" value="1"/>
</dbReference>
<name>A0A1H1SD37_9GAMM</name>
<evidence type="ECO:0000313" key="5">
    <source>
        <dbReference type="EMBL" id="SDS45728.1"/>
    </source>
</evidence>
<evidence type="ECO:0000256" key="2">
    <source>
        <dbReference type="ARBA" id="ARBA00022729"/>
    </source>
</evidence>
<gene>
    <name evidence="5" type="ORF">SAMN05216421_1561</name>
</gene>
<organism evidence="5 6">
    <name type="scientific">Halopseudomonas xinjiangensis</name>
    <dbReference type="NCBI Taxonomy" id="487184"/>
    <lineage>
        <taxon>Bacteria</taxon>
        <taxon>Pseudomonadati</taxon>
        <taxon>Pseudomonadota</taxon>
        <taxon>Gammaproteobacteria</taxon>
        <taxon>Pseudomonadales</taxon>
        <taxon>Pseudomonadaceae</taxon>
        <taxon>Halopseudomonas</taxon>
    </lineage>
</organism>
<dbReference type="SMART" id="SM00062">
    <property type="entry name" value="PBPb"/>
    <property type="match status" value="1"/>
</dbReference>
<evidence type="ECO:0000256" key="1">
    <source>
        <dbReference type="ARBA" id="ARBA00010333"/>
    </source>
</evidence>
<accession>A0A1H1SD37</accession>
<dbReference type="Gene3D" id="3.40.190.10">
    <property type="entry name" value="Periplasmic binding protein-like II"/>
    <property type="match status" value="2"/>
</dbReference>
<dbReference type="OrthoDB" id="8747607at2"/>
<dbReference type="EMBL" id="LT629736">
    <property type="protein sequence ID" value="SDS45728.1"/>
    <property type="molecule type" value="Genomic_DNA"/>
</dbReference>
<dbReference type="PANTHER" id="PTHR35936">
    <property type="entry name" value="MEMBRANE-BOUND LYTIC MUREIN TRANSGLYCOSYLASE F"/>
    <property type="match status" value="1"/>
</dbReference>
<reference evidence="6" key="1">
    <citation type="submission" date="2016-10" db="EMBL/GenBank/DDBJ databases">
        <authorList>
            <person name="Varghese N."/>
            <person name="Submissions S."/>
        </authorList>
    </citation>
    <scope>NUCLEOTIDE SEQUENCE [LARGE SCALE GENOMIC DNA]</scope>
    <source>
        <strain evidence="6">NRRL B-51270</strain>
    </source>
</reference>
<feature type="signal peptide" evidence="3">
    <location>
        <begin position="1"/>
        <end position="19"/>
    </location>
</feature>
<sequence>MSFCARILLLWSLATLALANPATVRVGGYVFPPFVEVSSEGEWTGVTLDLIDRLNAMQSEYHFEFVPTAAARRYRELETGHFDMLFFENPAWGWQGQDTQSIDGVVLSRALFIALAEDSRTQDYFDDRQGKRIALFSGYHYAFAGFIADPNHLRDVHNAVLTLSQESNIQMVLRGRVDMAVVTESFLEAYLSRHPHYRSRLLIAEEADQYYQHFLLMRSGAEPGLAQMKAYVDQLQDSGALGLILEHNGINQTQP</sequence>
<keyword evidence="6" id="KW-1185">Reference proteome</keyword>
<evidence type="ECO:0000259" key="4">
    <source>
        <dbReference type="SMART" id="SM00062"/>
    </source>
</evidence>
<dbReference type="AlphaFoldDB" id="A0A1H1SD37"/>
<evidence type="ECO:0000256" key="3">
    <source>
        <dbReference type="SAM" id="SignalP"/>
    </source>
</evidence>
<comment type="similarity">
    <text evidence="1">Belongs to the bacterial solute-binding protein 3 family.</text>
</comment>
<evidence type="ECO:0000313" key="6">
    <source>
        <dbReference type="Proteomes" id="UP000243207"/>
    </source>
</evidence>
<feature type="domain" description="Solute-binding protein family 3/N-terminal" evidence="4">
    <location>
        <begin position="23"/>
        <end position="251"/>
    </location>
</feature>
<feature type="chain" id="PRO_5009259880" evidence="3">
    <location>
        <begin position="20"/>
        <end position="255"/>
    </location>
</feature>
<dbReference type="STRING" id="487184.SAMN05216421_1561"/>
<dbReference type="Pfam" id="PF12974">
    <property type="entry name" value="Phosphonate-bd"/>
    <property type="match status" value="1"/>
</dbReference>
<proteinExistence type="inferred from homology"/>